<comment type="caution">
    <text evidence="2">The sequence shown here is derived from an EMBL/GenBank/DDBJ whole genome shotgun (WGS) entry which is preliminary data.</text>
</comment>
<sequence length="277" mass="32895">MENKLVITIVLYQTEISQTPSYDYIKEIINKKNFVHLLVYDNSQKPQENELFYYDNVHYIHDETNPGLAKAYNIGIKYFNQIQGGLLLLLDQDSLLDSTYLDTLLTMSLEDEVVAYVPIVFSHGRQISPVFSDQYIGCRSELPKAGIYSQRLMSINSGAVLSKELLKSIGFFNEEFPLDFLDHWLFYEIHQLGKKICVLDYRMEHELSVLNYEKLSSQRYESIIRAETLFYQKYDRNKFHTHRRHLLLRTIKQFFLVKNRNIWRRTFIEYQALMKGK</sequence>
<gene>
    <name evidence="2" type="ORF">BCR21_08950</name>
</gene>
<dbReference type="STRING" id="903984.BCR21_08950"/>
<proteinExistence type="predicted"/>
<evidence type="ECO:0000313" key="2">
    <source>
        <dbReference type="EMBL" id="OEG11416.1"/>
    </source>
</evidence>
<dbReference type="EMBL" id="MIJZ01000013">
    <property type="protein sequence ID" value="OEG11416.1"/>
    <property type="molecule type" value="Genomic_DNA"/>
</dbReference>
<keyword evidence="3" id="KW-1185">Reference proteome</keyword>
<dbReference type="AlphaFoldDB" id="A0A1E5GFB5"/>
<reference evidence="3" key="1">
    <citation type="submission" date="2016-09" db="EMBL/GenBank/DDBJ databases">
        <authorList>
            <person name="Gulvik C.A."/>
        </authorList>
    </citation>
    <scope>NUCLEOTIDE SEQUENCE [LARGE SCALE GENOMIC DNA]</scope>
    <source>
        <strain evidence="3">DSM 23328</strain>
    </source>
</reference>
<feature type="domain" description="Glycosyltransferase 2-like" evidence="1">
    <location>
        <begin position="37"/>
        <end position="166"/>
    </location>
</feature>
<dbReference type="Proteomes" id="UP000094068">
    <property type="component" value="Unassembled WGS sequence"/>
</dbReference>
<dbReference type="SUPFAM" id="SSF53448">
    <property type="entry name" value="Nucleotide-diphospho-sugar transferases"/>
    <property type="match status" value="1"/>
</dbReference>
<accession>A0A1E5GFB5</accession>
<dbReference type="OrthoDB" id="119253at2"/>
<dbReference type="Pfam" id="PF00535">
    <property type="entry name" value="Glycos_transf_2"/>
    <property type="match status" value="1"/>
</dbReference>
<dbReference type="GO" id="GO:0016740">
    <property type="term" value="F:transferase activity"/>
    <property type="evidence" value="ECO:0007669"/>
    <property type="project" value="UniProtKB-KW"/>
</dbReference>
<protein>
    <submittedName>
        <fullName evidence="2">Glycosyl transferase family 2</fullName>
    </submittedName>
</protein>
<name>A0A1E5GFB5_9ENTE</name>
<evidence type="ECO:0000259" key="1">
    <source>
        <dbReference type="Pfam" id="PF00535"/>
    </source>
</evidence>
<dbReference type="RefSeq" id="WP_069646187.1">
    <property type="nucleotide sequence ID" value="NZ_MIJZ01000013.1"/>
</dbReference>
<dbReference type="Gene3D" id="3.90.550.10">
    <property type="entry name" value="Spore Coat Polysaccharide Biosynthesis Protein SpsA, Chain A"/>
    <property type="match status" value="1"/>
</dbReference>
<keyword evidence="2" id="KW-0808">Transferase</keyword>
<dbReference type="InterPro" id="IPR029044">
    <property type="entry name" value="Nucleotide-diphossugar_trans"/>
</dbReference>
<evidence type="ECO:0000313" key="3">
    <source>
        <dbReference type="Proteomes" id="UP000094068"/>
    </source>
</evidence>
<organism evidence="2 3">
    <name type="scientific">Enterococcus ureasiticus</name>
    <dbReference type="NCBI Taxonomy" id="903984"/>
    <lineage>
        <taxon>Bacteria</taxon>
        <taxon>Bacillati</taxon>
        <taxon>Bacillota</taxon>
        <taxon>Bacilli</taxon>
        <taxon>Lactobacillales</taxon>
        <taxon>Enterococcaceae</taxon>
        <taxon>Enterococcus</taxon>
    </lineage>
</organism>
<dbReference type="InterPro" id="IPR001173">
    <property type="entry name" value="Glyco_trans_2-like"/>
</dbReference>